<dbReference type="GO" id="GO:0009073">
    <property type="term" value="P:aromatic amino acid family biosynthetic process"/>
    <property type="evidence" value="ECO:0007669"/>
    <property type="project" value="UniProtKB-KW"/>
</dbReference>
<dbReference type="EC" id="2.7.1.71" evidence="3 11"/>
<keyword evidence="5 11" id="KW-0808">Transferase</keyword>
<dbReference type="GO" id="GO:0005524">
    <property type="term" value="F:ATP binding"/>
    <property type="evidence" value="ECO:0007669"/>
    <property type="project" value="UniProtKB-UniRule"/>
</dbReference>
<comment type="subcellular location">
    <subcellularLocation>
        <location evidence="11">Cytoplasm</location>
    </subcellularLocation>
</comment>
<evidence type="ECO:0000256" key="8">
    <source>
        <dbReference type="ARBA" id="ARBA00022840"/>
    </source>
</evidence>
<dbReference type="EMBL" id="CP046452">
    <property type="protein sequence ID" value="QGU02115.1"/>
    <property type="molecule type" value="Genomic_DNA"/>
</dbReference>
<evidence type="ECO:0000256" key="11">
    <source>
        <dbReference type="HAMAP-Rule" id="MF_00109"/>
    </source>
</evidence>
<accession>A0A6B8VSY2</accession>
<evidence type="ECO:0000313" key="13">
    <source>
        <dbReference type="Proteomes" id="UP000427071"/>
    </source>
</evidence>
<evidence type="ECO:0000256" key="3">
    <source>
        <dbReference type="ARBA" id="ARBA00012154"/>
    </source>
</evidence>
<dbReference type="KEGG" id="ckw:CKALI_06230"/>
<feature type="binding site" evidence="11">
    <location>
        <position position="133"/>
    </location>
    <ligand>
        <name>substrate</name>
    </ligand>
</feature>
<keyword evidence="4 11" id="KW-0028">Amino-acid biosynthesis</keyword>
<protein>
    <recommendedName>
        <fullName evidence="3 11">Shikimate kinase</fullName>
        <shortName evidence="11">SK</shortName>
        <ecNumber evidence="3 11">2.7.1.71</ecNumber>
    </recommendedName>
</protein>
<dbReference type="Gene3D" id="3.40.50.300">
    <property type="entry name" value="P-loop containing nucleotide triphosphate hydrolases"/>
    <property type="match status" value="1"/>
</dbReference>
<dbReference type="GO" id="GO:0008652">
    <property type="term" value="P:amino acid biosynthetic process"/>
    <property type="evidence" value="ECO:0007669"/>
    <property type="project" value="UniProtKB-KW"/>
</dbReference>
<dbReference type="GO" id="GO:0009423">
    <property type="term" value="P:chorismate biosynthetic process"/>
    <property type="evidence" value="ECO:0007669"/>
    <property type="project" value="UniProtKB-UniRule"/>
</dbReference>
<gene>
    <name evidence="11 12" type="primary">aroK</name>
    <name evidence="12" type="ORF">CKALI_06230</name>
</gene>
<comment type="catalytic activity">
    <reaction evidence="10 11">
        <text>shikimate + ATP = 3-phosphoshikimate + ADP + H(+)</text>
        <dbReference type="Rhea" id="RHEA:13121"/>
        <dbReference type="ChEBI" id="CHEBI:15378"/>
        <dbReference type="ChEBI" id="CHEBI:30616"/>
        <dbReference type="ChEBI" id="CHEBI:36208"/>
        <dbReference type="ChEBI" id="CHEBI:145989"/>
        <dbReference type="ChEBI" id="CHEBI:456216"/>
        <dbReference type="EC" id="2.7.1.71"/>
    </reaction>
</comment>
<keyword evidence="7 11" id="KW-0418">Kinase</keyword>
<dbReference type="SUPFAM" id="SSF52540">
    <property type="entry name" value="P-loop containing nucleoside triphosphate hydrolases"/>
    <property type="match status" value="1"/>
</dbReference>
<comment type="similarity">
    <text evidence="2 11">Belongs to the shikimate kinase family.</text>
</comment>
<keyword evidence="13" id="KW-1185">Reference proteome</keyword>
<dbReference type="InterPro" id="IPR031322">
    <property type="entry name" value="Shikimate/glucono_kinase"/>
</dbReference>
<reference evidence="13" key="1">
    <citation type="submission" date="2019-11" db="EMBL/GenBank/DDBJ databases">
        <title>Complete genome sequence of Corynebacterium kalinowskii 1959, a novel Corynebacterium species isolated from soil of a small paddock in Vilsendorf, Germany.</title>
        <authorList>
            <person name="Schaffert L."/>
            <person name="Ruwe M."/>
            <person name="Milse J."/>
            <person name="Hanuschka K."/>
            <person name="Ortseifen V."/>
            <person name="Droste J."/>
            <person name="Brandt D."/>
            <person name="Schlueter L."/>
            <person name="Kutter Y."/>
            <person name="Vinke S."/>
            <person name="Viehoefer P."/>
            <person name="Jacob L."/>
            <person name="Luebke N.-C."/>
            <person name="Schulte-Berndt E."/>
            <person name="Hain C."/>
            <person name="Linder M."/>
            <person name="Schmidt P."/>
            <person name="Wollenschlaeger L."/>
            <person name="Luttermann T."/>
            <person name="Thieme E."/>
            <person name="Hassa J."/>
            <person name="Haak M."/>
            <person name="Wittchen M."/>
            <person name="Mentz A."/>
            <person name="Persicke M."/>
            <person name="Busche T."/>
            <person name="Ruckert C."/>
        </authorList>
    </citation>
    <scope>NUCLEOTIDE SEQUENCE [LARGE SCALE GENOMIC DNA]</scope>
    <source>
        <strain evidence="13">1959</strain>
    </source>
</reference>
<dbReference type="HAMAP" id="MF_00109">
    <property type="entry name" value="Shikimate_kinase"/>
    <property type="match status" value="1"/>
</dbReference>
<name>A0A6B8VSY2_9CORY</name>
<dbReference type="CDD" id="cd00464">
    <property type="entry name" value="SK"/>
    <property type="match status" value="1"/>
</dbReference>
<evidence type="ECO:0000256" key="7">
    <source>
        <dbReference type="ARBA" id="ARBA00022777"/>
    </source>
</evidence>
<comment type="cofactor">
    <cofactor evidence="11">
        <name>Mg(2+)</name>
        <dbReference type="ChEBI" id="CHEBI:18420"/>
    </cofactor>
    <text evidence="11">Binds 1 Mg(2+) ion per subunit.</text>
</comment>
<feature type="binding site" evidence="11">
    <location>
        <begin position="11"/>
        <end position="16"/>
    </location>
    <ligand>
        <name>ATP</name>
        <dbReference type="ChEBI" id="CHEBI:30616"/>
    </ligand>
</feature>
<evidence type="ECO:0000256" key="6">
    <source>
        <dbReference type="ARBA" id="ARBA00022741"/>
    </source>
</evidence>
<comment type="subunit">
    <text evidence="11">Monomer.</text>
</comment>
<keyword evidence="8 11" id="KW-0067">ATP-binding</keyword>
<evidence type="ECO:0000256" key="10">
    <source>
        <dbReference type="ARBA" id="ARBA00048567"/>
    </source>
</evidence>
<comment type="caution">
    <text evidence="11">Lacks conserved residue(s) required for the propagation of feature annotation.</text>
</comment>
<dbReference type="InterPro" id="IPR023000">
    <property type="entry name" value="Shikimate_kinase_CS"/>
</dbReference>
<evidence type="ECO:0000256" key="2">
    <source>
        <dbReference type="ARBA" id="ARBA00006997"/>
    </source>
</evidence>
<dbReference type="PRINTS" id="PR01100">
    <property type="entry name" value="SHIKIMTKNASE"/>
</dbReference>
<evidence type="ECO:0000256" key="1">
    <source>
        <dbReference type="ARBA" id="ARBA00004842"/>
    </source>
</evidence>
<dbReference type="PANTHER" id="PTHR21087:SF16">
    <property type="entry name" value="SHIKIMATE KINASE 1, CHLOROPLASTIC"/>
    <property type="match status" value="1"/>
</dbReference>
<evidence type="ECO:0000256" key="4">
    <source>
        <dbReference type="ARBA" id="ARBA00022605"/>
    </source>
</evidence>
<comment type="function">
    <text evidence="11">Catalyzes the specific phosphorylation of the 3-hydroxyl group of shikimic acid using ATP as a cosubstrate.</text>
</comment>
<evidence type="ECO:0000313" key="12">
    <source>
        <dbReference type="EMBL" id="QGU02115.1"/>
    </source>
</evidence>
<proteinExistence type="inferred from homology"/>
<evidence type="ECO:0000256" key="5">
    <source>
        <dbReference type="ARBA" id="ARBA00022679"/>
    </source>
</evidence>
<evidence type="ECO:0000256" key="9">
    <source>
        <dbReference type="ARBA" id="ARBA00023141"/>
    </source>
</evidence>
<feature type="binding site" evidence="11">
    <location>
        <position position="57"/>
    </location>
    <ligand>
        <name>substrate</name>
    </ligand>
</feature>
<organism evidence="12 13">
    <name type="scientific">Corynebacterium kalinowskii</name>
    <dbReference type="NCBI Taxonomy" id="2675216"/>
    <lineage>
        <taxon>Bacteria</taxon>
        <taxon>Bacillati</taxon>
        <taxon>Actinomycetota</taxon>
        <taxon>Actinomycetes</taxon>
        <taxon>Mycobacteriales</taxon>
        <taxon>Corynebacteriaceae</taxon>
        <taxon>Corynebacterium</taxon>
    </lineage>
</organism>
<dbReference type="InterPro" id="IPR000623">
    <property type="entry name" value="Shikimate_kinase/TSH1"/>
</dbReference>
<dbReference type="GO" id="GO:0005829">
    <property type="term" value="C:cytosol"/>
    <property type="evidence" value="ECO:0007669"/>
    <property type="project" value="TreeGrafter"/>
</dbReference>
<feature type="binding site" evidence="11">
    <location>
        <position position="78"/>
    </location>
    <ligand>
        <name>substrate</name>
    </ligand>
</feature>
<dbReference type="AlphaFoldDB" id="A0A6B8VSY2"/>
<sequence length="166" mass="18215">MRVLVLVGPPGAGKSTIGRRLARALSMELIDTDAIIEERFSKTCGEIFSELGEPKFREIEEEVVAEALQGCGVISLGGGAVLSPKTRDLLADLEVIWLDVSAEEGLRRTQDDSRPVLQAADPAARYQQILTDREPLYREVASFKARTNGLSPQKIVTEILSHLENQ</sequence>
<dbReference type="PANTHER" id="PTHR21087">
    <property type="entry name" value="SHIKIMATE KINASE"/>
    <property type="match status" value="1"/>
</dbReference>
<keyword evidence="6 11" id="KW-0547">Nucleotide-binding</keyword>
<dbReference type="PROSITE" id="PS01128">
    <property type="entry name" value="SHIKIMATE_KINASE"/>
    <property type="match status" value="1"/>
</dbReference>
<dbReference type="InterPro" id="IPR027417">
    <property type="entry name" value="P-loop_NTPase"/>
</dbReference>
<dbReference type="Proteomes" id="UP000427071">
    <property type="component" value="Chromosome"/>
</dbReference>
<dbReference type="GO" id="GO:0000287">
    <property type="term" value="F:magnesium ion binding"/>
    <property type="evidence" value="ECO:0007669"/>
    <property type="project" value="UniProtKB-UniRule"/>
</dbReference>
<keyword evidence="9 11" id="KW-0057">Aromatic amino acid biosynthesis</keyword>
<dbReference type="GO" id="GO:0004765">
    <property type="term" value="F:shikimate kinase activity"/>
    <property type="evidence" value="ECO:0007669"/>
    <property type="project" value="UniProtKB-UniRule"/>
</dbReference>
<keyword evidence="11" id="KW-0963">Cytoplasm</keyword>
<dbReference type="UniPathway" id="UPA00053">
    <property type="reaction ID" value="UER00088"/>
</dbReference>
<feature type="binding site" evidence="11">
    <location>
        <position position="15"/>
    </location>
    <ligand>
        <name>Mg(2+)</name>
        <dbReference type="ChEBI" id="CHEBI:18420"/>
    </ligand>
</feature>
<keyword evidence="11" id="KW-0479">Metal-binding</keyword>
<keyword evidence="11" id="KW-0460">Magnesium</keyword>
<comment type="pathway">
    <text evidence="1 11">Metabolic intermediate biosynthesis; chorismate biosynthesis; chorismate from D-erythrose 4-phosphate and phosphoenolpyruvate: step 5/7.</text>
</comment>
<feature type="binding site" evidence="11">
    <location>
        <position position="33"/>
    </location>
    <ligand>
        <name>substrate</name>
    </ligand>
</feature>
<dbReference type="Pfam" id="PF01202">
    <property type="entry name" value="SKI"/>
    <property type="match status" value="1"/>
</dbReference>
<feature type="binding site" evidence="11">
    <location>
        <position position="114"/>
    </location>
    <ligand>
        <name>ATP</name>
        <dbReference type="ChEBI" id="CHEBI:30616"/>
    </ligand>
</feature>